<evidence type="ECO:0000313" key="3">
    <source>
        <dbReference type="Proteomes" id="UP001141806"/>
    </source>
</evidence>
<gene>
    <name evidence="2" type="ORF">NE237_000883</name>
</gene>
<dbReference type="AlphaFoldDB" id="A0A9Q0QXW6"/>
<feature type="region of interest" description="Disordered" evidence="1">
    <location>
        <begin position="155"/>
        <end position="177"/>
    </location>
</feature>
<dbReference type="Proteomes" id="UP001141806">
    <property type="component" value="Unassembled WGS sequence"/>
</dbReference>
<reference evidence="2" key="1">
    <citation type="journal article" date="2023" name="Plant J.">
        <title>The genome of the king protea, Protea cynaroides.</title>
        <authorList>
            <person name="Chang J."/>
            <person name="Duong T.A."/>
            <person name="Schoeman C."/>
            <person name="Ma X."/>
            <person name="Roodt D."/>
            <person name="Barker N."/>
            <person name="Li Z."/>
            <person name="Van de Peer Y."/>
            <person name="Mizrachi E."/>
        </authorList>
    </citation>
    <scope>NUCLEOTIDE SEQUENCE</scope>
    <source>
        <tissue evidence="2">Young leaves</tissue>
    </source>
</reference>
<dbReference type="OrthoDB" id="1226703at2759"/>
<evidence type="ECO:0000256" key="1">
    <source>
        <dbReference type="SAM" id="MobiDB-lite"/>
    </source>
</evidence>
<evidence type="ECO:0000313" key="2">
    <source>
        <dbReference type="EMBL" id="KAJ4975777.1"/>
    </source>
</evidence>
<dbReference type="EMBL" id="JAMYWD010000003">
    <property type="protein sequence ID" value="KAJ4975777.1"/>
    <property type="molecule type" value="Genomic_DNA"/>
</dbReference>
<keyword evidence="3" id="KW-1185">Reference proteome</keyword>
<sequence length="177" mass="20094">MRDVYDTGGDVDEDITQGYQQINMQASDLRRINIGDTDISWEKTNLEVYKYGAGKHFIADIYREDPHQISTVNVIDKGQVIGIHYVELETFLGTIARKPTILPLNVDDWMNVSAYYKELAWTQITEKLEEKLDEQPPELRDGKTVQDDVFLEVMGPESRGRVPGAGKGVSPRDYALT</sequence>
<organism evidence="2 3">
    <name type="scientific">Protea cynaroides</name>
    <dbReference type="NCBI Taxonomy" id="273540"/>
    <lineage>
        <taxon>Eukaryota</taxon>
        <taxon>Viridiplantae</taxon>
        <taxon>Streptophyta</taxon>
        <taxon>Embryophyta</taxon>
        <taxon>Tracheophyta</taxon>
        <taxon>Spermatophyta</taxon>
        <taxon>Magnoliopsida</taxon>
        <taxon>Proteales</taxon>
        <taxon>Proteaceae</taxon>
        <taxon>Protea</taxon>
    </lineage>
</organism>
<proteinExistence type="predicted"/>
<protein>
    <submittedName>
        <fullName evidence="2">Uncharacterized protein</fullName>
    </submittedName>
</protein>
<comment type="caution">
    <text evidence="2">The sequence shown here is derived from an EMBL/GenBank/DDBJ whole genome shotgun (WGS) entry which is preliminary data.</text>
</comment>
<name>A0A9Q0QXW6_9MAGN</name>
<accession>A0A9Q0QXW6</accession>